<dbReference type="Proteomes" id="UP001172681">
    <property type="component" value="Unassembled WGS sequence"/>
</dbReference>
<evidence type="ECO:0000256" key="7">
    <source>
        <dbReference type="SAM" id="Phobius"/>
    </source>
</evidence>
<evidence type="ECO:0000256" key="6">
    <source>
        <dbReference type="SAM" id="MobiDB-lite"/>
    </source>
</evidence>
<dbReference type="Gene3D" id="1.20.1250.20">
    <property type="entry name" value="MFS general substrate transporter like domains"/>
    <property type="match status" value="2"/>
</dbReference>
<feature type="transmembrane region" description="Helical" evidence="7">
    <location>
        <begin position="12"/>
        <end position="30"/>
    </location>
</feature>
<feature type="transmembrane region" description="Helical" evidence="7">
    <location>
        <begin position="96"/>
        <end position="115"/>
    </location>
</feature>
<dbReference type="PANTHER" id="PTHR48022">
    <property type="entry name" value="PLASTIDIC GLUCOSE TRANSPORTER 4"/>
    <property type="match status" value="1"/>
</dbReference>
<sequence length="471" mass="52816">MPLFTNRIGENVNGRLAFASIVMMLSQINFGMDMVAFTNTQAMNAFNKKFGHYDAHLKRYAIDPYFLSLLNSLTYVGQVFGVLTGGWIARHHGRRASFWVMSFWAIVSAILLVTAQNKEQVLVGRILNYIYLGQELVTVPVFQAEIAPPKIRGMVIGTFQLGTMSPRWLLVRNRTTEALESLTLYRRGKFTEDQIQDEFRDQVAMIAAITHDKGTFKEMWQGTNLKRSLVVIGANVSIQISGQGLFSKYGTIFLKDLNGPNPFQMFLINTSLQIVIVLLAMYMFDKVGRRLPLIIGSTVQTTTYFAIGGLGTISNPGDGTKIAMTALFTVYYQGFVFGWAPIYHILTSEIPSSRMRDVTYTVASSITVVTQFVVSFCIPYLLYAPYANLGAKIGFVFAPIAFLTLIFAIFGVPECRSFSLEEIDHLFRQRVAIRHFTRYKHGEILPQETQQIGAQKAGEGPSVELKEVADM</sequence>
<evidence type="ECO:0000256" key="1">
    <source>
        <dbReference type="ARBA" id="ARBA00004141"/>
    </source>
</evidence>
<feature type="transmembrane region" description="Helical" evidence="7">
    <location>
        <begin position="389"/>
        <end position="412"/>
    </location>
</feature>
<feature type="transmembrane region" description="Helical" evidence="7">
    <location>
        <begin position="358"/>
        <end position="383"/>
    </location>
</feature>
<feature type="region of interest" description="Disordered" evidence="6">
    <location>
        <begin position="451"/>
        <end position="471"/>
    </location>
</feature>
<protein>
    <recommendedName>
        <fullName evidence="8">Major facilitator superfamily (MFS) profile domain-containing protein</fullName>
    </recommendedName>
</protein>
<organism evidence="9 10">
    <name type="scientific">Knufia peltigerae</name>
    <dbReference type="NCBI Taxonomy" id="1002370"/>
    <lineage>
        <taxon>Eukaryota</taxon>
        <taxon>Fungi</taxon>
        <taxon>Dikarya</taxon>
        <taxon>Ascomycota</taxon>
        <taxon>Pezizomycotina</taxon>
        <taxon>Eurotiomycetes</taxon>
        <taxon>Chaetothyriomycetidae</taxon>
        <taxon>Chaetothyriales</taxon>
        <taxon>Trichomeriaceae</taxon>
        <taxon>Knufia</taxon>
    </lineage>
</organism>
<comment type="subcellular location">
    <subcellularLocation>
        <location evidence="1">Membrane</location>
        <topology evidence="1">Multi-pass membrane protein</topology>
    </subcellularLocation>
</comment>
<evidence type="ECO:0000313" key="10">
    <source>
        <dbReference type="Proteomes" id="UP001172681"/>
    </source>
</evidence>
<keyword evidence="10" id="KW-1185">Reference proteome</keyword>
<dbReference type="PROSITE" id="PS50850">
    <property type="entry name" value="MFS"/>
    <property type="match status" value="1"/>
</dbReference>
<feature type="domain" description="Major facilitator superfamily (MFS) profile" evidence="8">
    <location>
        <begin position="19"/>
        <end position="416"/>
    </location>
</feature>
<dbReference type="InterPro" id="IPR036259">
    <property type="entry name" value="MFS_trans_sf"/>
</dbReference>
<name>A0AA38Y812_9EURO</name>
<proteinExistence type="inferred from homology"/>
<feature type="transmembrane region" description="Helical" evidence="7">
    <location>
        <begin position="263"/>
        <end position="284"/>
    </location>
</feature>
<feature type="transmembrane region" description="Helical" evidence="7">
    <location>
        <begin position="322"/>
        <end position="346"/>
    </location>
</feature>
<keyword evidence="3 7" id="KW-0812">Transmembrane</keyword>
<feature type="transmembrane region" description="Helical" evidence="7">
    <location>
        <begin position="65"/>
        <end position="89"/>
    </location>
</feature>
<evidence type="ECO:0000313" key="9">
    <source>
        <dbReference type="EMBL" id="KAJ9638738.1"/>
    </source>
</evidence>
<feature type="transmembrane region" description="Helical" evidence="7">
    <location>
        <begin position="291"/>
        <end position="310"/>
    </location>
</feature>
<evidence type="ECO:0000256" key="3">
    <source>
        <dbReference type="ARBA" id="ARBA00022692"/>
    </source>
</evidence>
<gene>
    <name evidence="9" type="ORF">H2204_004214</name>
</gene>
<dbReference type="GO" id="GO:0005351">
    <property type="term" value="F:carbohydrate:proton symporter activity"/>
    <property type="evidence" value="ECO:0007669"/>
    <property type="project" value="TreeGrafter"/>
</dbReference>
<dbReference type="InterPro" id="IPR050360">
    <property type="entry name" value="MFS_Sugar_Transporters"/>
</dbReference>
<dbReference type="Pfam" id="PF00083">
    <property type="entry name" value="Sugar_tr"/>
    <property type="match status" value="2"/>
</dbReference>
<dbReference type="GO" id="GO:0016020">
    <property type="term" value="C:membrane"/>
    <property type="evidence" value="ECO:0007669"/>
    <property type="project" value="UniProtKB-SubCell"/>
</dbReference>
<evidence type="ECO:0000259" key="8">
    <source>
        <dbReference type="PROSITE" id="PS50850"/>
    </source>
</evidence>
<keyword evidence="5 7" id="KW-0472">Membrane</keyword>
<dbReference type="InterPro" id="IPR005828">
    <property type="entry name" value="MFS_sugar_transport-like"/>
</dbReference>
<evidence type="ECO:0000256" key="2">
    <source>
        <dbReference type="ARBA" id="ARBA00010992"/>
    </source>
</evidence>
<dbReference type="PANTHER" id="PTHR48022:SF77">
    <property type="entry name" value="MAJOR FACILITATOR SUPERFAMILY (MFS) PROFILE DOMAIN-CONTAINING PROTEIN"/>
    <property type="match status" value="1"/>
</dbReference>
<dbReference type="SUPFAM" id="SSF103473">
    <property type="entry name" value="MFS general substrate transporter"/>
    <property type="match status" value="1"/>
</dbReference>
<dbReference type="EMBL" id="JAPDRN010000020">
    <property type="protein sequence ID" value="KAJ9638738.1"/>
    <property type="molecule type" value="Genomic_DNA"/>
</dbReference>
<accession>A0AA38Y812</accession>
<keyword evidence="4 7" id="KW-1133">Transmembrane helix</keyword>
<comment type="caution">
    <text evidence="9">The sequence shown here is derived from an EMBL/GenBank/DDBJ whole genome shotgun (WGS) entry which is preliminary data.</text>
</comment>
<dbReference type="AlphaFoldDB" id="A0AA38Y812"/>
<evidence type="ECO:0000256" key="4">
    <source>
        <dbReference type="ARBA" id="ARBA00022989"/>
    </source>
</evidence>
<dbReference type="InterPro" id="IPR020846">
    <property type="entry name" value="MFS_dom"/>
</dbReference>
<comment type="similarity">
    <text evidence="2">Belongs to the major facilitator superfamily. Sugar transporter (TC 2.A.1.1) family.</text>
</comment>
<reference evidence="9" key="1">
    <citation type="submission" date="2022-10" db="EMBL/GenBank/DDBJ databases">
        <title>Culturing micro-colonial fungi from biological soil crusts in the Mojave desert and describing Neophaeococcomyces mojavensis, and introducing the new genera and species Taxawa tesnikishii.</title>
        <authorList>
            <person name="Kurbessoian T."/>
            <person name="Stajich J.E."/>
        </authorList>
    </citation>
    <scope>NUCLEOTIDE SEQUENCE</scope>
    <source>
        <strain evidence="9">TK_35</strain>
    </source>
</reference>
<evidence type="ECO:0000256" key="5">
    <source>
        <dbReference type="ARBA" id="ARBA00023136"/>
    </source>
</evidence>